<evidence type="ECO:0000259" key="1">
    <source>
        <dbReference type="Pfam" id="PF03372"/>
    </source>
</evidence>
<keyword evidence="2" id="KW-0540">Nuclease</keyword>
<proteinExistence type="predicted"/>
<keyword evidence="2" id="KW-0255">Endonuclease</keyword>
<protein>
    <submittedName>
        <fullName evidence="2">Endonuclease/exonuclease/phosphatase family protein</fullName>
    </submittedName>
</protein>
<dbReference type="InterPro" id="IPR036691">
    <property type="entry name" value="Endo/exonu/phosph_ase_sf"/>
</dbReference>
<dbReference type="SUPFAM" id="SSF56219">
    <property type="entry name" value="DNase I-like"/>
    <property type="match status" value="1"/>
</dbReference>
<dbReference type="PANTHER" id="PTHR42834:SF1">
    <property type="entry name" value="ENDONUCLEASE_EXONUCLEASE_PHOSPHATASE FAMILY PROTEIN (AFU_ORTHOLOGUE AFUA_3G09210)"/>
    <property type="match status" value="1"/>
</dbReference>
<dbReference type="PANTHER" id="PTHR42834">
    <property type="entry name" value="ENDONUCLEASE/EXONUCLEASE/PHOSPHATASE FAMILY PROTEIN (AFU_ORTHOLOGUE AFUA_3G09210)"/>
    <property type="match status" value="1"/>
</dbReference>
<organism evidence="2 3">
    <name type="scientific">Curvibacter cyanobacteriorum</name>
    <dbReference type="NCBI Taxonomy" id="3026422"/>
    <lineage>
        <taxon>Bacteria</taxon>
        <taxon>Pseudomonadati</taxon>
        <taxon>Pseudomonadota</taxon>
        <taxon>Betaproteobacteria</taxon>
        <taxon>Burkholderiales</taxon>
        <taxon>Comamonadaceae</taxon>
        <taxon>Curvibacter</taxon>
    </lineage>
</organism>
<dbReference type="InterPro" id="IPR005135">
    <property type="entry name" value="Endo/exonuclease/phosphatase"/>
</dbReference>
<keyword evidence="2" id="KW-0378">Hydrolase</keyword>
<evidence type="ECO:0000313" key="2">
    <source>
        <dbReference type="EMBL" id="MDD0840938.1"/>
    </source>
</evidence>
<sequence>MRPPAGPSSRYATLTVATCNLLNLANPGRVYYAQQDAYTQHEFERKIDWLGERFATLNADLLAVQEVWDEAAFKAAIRRSGLRYPEVHAPGAENNAQQQGASGTPRLGLATRLVLEDLRSLTDFALPQALDIPGCGVHGQFERPPLLATLRMKHGQRLRLLNVHLKSKRPRFLMDAEGRPLEDRDDPKVKALAGLRSLMMRGAEAAALRGLVVDLLNESDDTPLIVVGDFNDGPHSVTTQLVAATGEVAYDRAARRLALFNAYDVQSEMAIRRDVAYSHIHQGRPEVLDQVLVSEGFLAEGRFSLGDVRRIQYFTDHLNEGHSRTRSDHGFVRALLRLRLPDIGHPQAHVNSDANNGPVAPSA</sequence>
<comment type="caution">
    <text evidence="2">The sequence shown here is derived from an EMBL/GenBank/DDBJ whole genome shotgun (WGS) entry which is preliminary data.</text>
</comment>
<name>A0ABT5N759_9BURK</name>
<dbReference type="Proteomes" id="UP001528673">
    <property type="component" value="Unassembled WGS sequence"/>
</dbReference>
<dbReference type="Pfam" id="PF03372">
    <property type="entry name" value="Exo_endo_phos"/>
    <property type="match status" value="1"/>
</dbReference>
<accession>A0ABT5N759</accession>
<gene>
    <name evidence="2" type="ORF">PSQ40_20345</name>
</gene>
<evidence type="ECO:0000313" key="3">
    <source>
        <dbReference type="Proteomes" id="UP001528673"/>
    </source>
</evidence>
<reference evidence="2 3" key="1">
    <citation type="submission" date="2023-02" db="EMBL/GenBank/DDBJ databases">
        <title>Bacterial whole genomic sequence of Curvibacter sp. HBC61.</title>
        <authorList>
            <person name="Le V."/>
            <person name="Ko S.-R."/>
            <person name="Ahn C.-Y."/>
            <person name="Oh H.-M."/>
        </authorList>
    </citation>
    <scope>NUCLEOTIDE SEQUENCE [LARGE SCALE GENOMIC DNA]</scope>
    <source>
        <strain evidence="2 3">HBC61</strain>
    </source>
</reference>
<dbReference type="GO" id="GO:0004519">
    <property type="term" value="F:endonuclease activity"/>
    <property type="evidence" value="ECO:0007669"/>
    <property type="project" value="UniProtKB-KW"/>
</dbReference>
<dbReference type="EMBL" id="JAQSIP010000013">
    <property type="protein sequence ID" value="MDD0840938.1"/>
    <property type="molecule type" value="Genomic_DNA"/>
</dbReference>
<dbReference type="Gene3D" id="3.60.10.10">
    <property type="entry name" value="Endonuclease/exonuclease/phosphatase"/>
    <property type="match status" value="1"/>
</dbReference>
<keyword evidence="3" id="KW-1185">Reference proteome</keyword>
<dbReference type="RefSeq" id="WP_273953718.1">
    <property type="nucleotide sequence ID" value="NZ_JAQSIP010000013.1"/>
</dbReference>
<feature type="domain" description="Endonuclease/exonuclease/phosphatase" evidence="1">
    <location>
        <begin position="50"/>
        <end position="317"/>
    </location>
</feature>